<dbReference type="Gene3D" id="3.30.420.130">
    <property type="entry name" value="Dinitrogenase iron-molybdenum cofactor biosynthesis domain"/>
    <property type="match status" value="1"/>
</dbReference>
<dbReference type="InterPro" id="IPR036105">
    <property type="entry name" value="DiNase_FeMo-co_biosyn_sf"/>
</dbReference>
<organism evidence="1 2">
    <name type="scientific">Aromatoleum tolulyticum</name>
    <dbReference type="NCBI Taxonomy" id="34027"/>
    <lineage>
        <taxon>Bacteria</taxon>
        <taxon>Pseudomonadati</taxon>
        <taxon>Pseudomonadota</taxon>
        <taxon>Betaproteobacteria</taxon>
        <taxon>Rhodocyclales</taxon>
        <taxon>Rhodocyclaceae</taxon>
        <taxon>Aromatoleum</taxon>
    </lineage>
</organism>
<dbReference type="OrthoDB" id="9797941at2"/>
<dbReference type="STRING" id="34027.SAMN05421829_104277"/>
<gene>
    <name evidence="1" type="ORF">SAMN05421829_104277</name>
</gene>
<dbReference type="RefSeq" id="WP_076601613.1">
    <property type="nucleotide sequence ID" value="NZ_FTMD01000004.1"/>
</dbReference>
<dbReference type="EMBL" id="FTMD01000004">
    <property type="protein sequence ID" value="SIQ46692.1"/>
    <property type="molecule type" value="Genomic_DNA"/>
</dbReference>
<name>A0A1N6T041_9RHOO</name>
<sequence length="127" mass="14133">MKIAIATDDFDKVAGHAGQARHWLLYDCEPGAGVPAAQRIELERRQVFHHWDADEAHPLDTVEVIVARSAGDGFLRRMQKRGVSILLTSETDAAPALQKILAGEALPDPRWDVSLLLCKLRDLFSKH</sequence>
<proteinExistence type="predicted"/>
<dbReference type="AlphaFoldDB" id="A0A1N6T041"/>
<keyword evidence="2" id="KW-1185">Reference proteome</keyword>
<dbReference type="Proteomes" id="UP000186819">
    <property type="component" value="Unassembled WGS sequence"/>
</dbReference>
<accession>A0A1N6T041</accession>
<evidence type="ECO:0000313" key="2">
    <source>
        <dbReference type="Proteomes" id="UP000186819"/>
    </source>
</evidence>
<evidence type="ECO:0000313" key="1">
    <source>
        <dbReference type="EMBL" id="SIQ46692.1"/>
    </source>
</evidence>
<dbReference type="SUPFAM" id="SSF53146">
    <property type="entry name" value="Nitrogenase accessory factor-like"/>
    <property type="match status" value="1"/>
</dbReference>
<protein>
    <submittedName>
        <fullName evidence="1">Predicted Fe-Mo cluster-binding protein, NifX family</fullName>
    </submittedName>
</protein>
<reference evidence="2" key="1">
    <citation type="submission" date="2017-01" db="EMBL/GenBank/DDBJ databases">
        <authorList>
            <person name="Varghese N."/>
            <person name="Submissions S."/>
        </authorList>
    </citation>
    <scope>NUCLEOTIDE SEQUENCE [LARGE SCALE GENOMIC DNA]</scope>
    <source>
        <strain evidence="2">ATCC 51758</strain>
    </source>
</reference>